<organism evidence="2 3">
    <name type="scientific">miscellaneous Crenarchaeota group-15 archaeon DG-45</name>
    <dbReference type="NCBI Taxonomy" id="1685127"/>
    <lineage>
        <taxon>Archaea</taxon>
        <taxon>Candidatus Bathyarchaeota</taxon>
        <taxon>MCG-15</taxon>
    </lineage>
</organism>
<dbReference type="Gene3D" id="1.10.287.3510">
    <property type="match status" value="1"/>
</dbReference>
<dbReference type="Proteomes" id="UP000037210">
    <property type="component" value="Unassembled WGS sequence"/>
</dbReference>
<proteinExistence type="predicted"/>
<comment type="caution">
    <text evidence="2">The sequence shown here is derived from an EMBL/GenBank/DDBJ whole genome shotgun (WGS) entry which is preliminary data.</text>
</comment>
<feature type="transmembrane region" description="Helical" evidence="1">
    <location>
        <begin position="182"/>
        <end position="205"/>
    </location>
</feature>
<keyword evidence="1" id="KW-0812">Transmembrane</keyword>
<reference evidence="2 3" key="1">
    <citation type="submission" date="2015-06" db="EMBL/GenBank/DDBJ databases">
        <title>New insights into the roles of widespread benthic archaea in carbon and nitrogen cycling.</title>
        <authorList>
            <person name="Lazar C.S."/>
            <person name="Baker B.J."/>
            <person name="Seitz K.W."/>
            <person name="Hyde A.S."/>
            <person name="Dick G.J."/>
            <person name="Hinrichs K.-U."/>
            <person name="Teske A.P."/>
        </authorList>
    </citation>
    <scope>NUCLEOTIDE SEQUENCE [LARGE SCALE GENOMIC DNA]</scope>
    <source>
        <strain evidence="2">DG-45</strain>
    </source>
</reference>
<feature type="transmembrane region" description="Helical" evidence="1">
    <location>
        <begin position="63"/>
        <end position="85"/>
    </location>
</feature>
<evidence type="ECO:0000313" key="2">
    <source>
        <dbReference type="EMBL" id="KON31053.1"/>
    </source>
</evidence>
<dbReference type="EMBL" id="LFWZ01000014">
    <property type="protein sequence ID" value="KON31053.1"/>
    <property type="molecule type" value="Genomic_DNA"/>
</dbReference>
<evidence type="ECO:0000256" key="1">
    <source>
        <dbReference type="SAM" id="Phobius"/>
    </source>
</evidence>
<feature type="transmembrane region" description="Helical" evidence="1">
    <location>
        <begin position="105"/>
        <end position="128"/>
    </location>
</feature>
<accession>A0A0M0BR51</accession>
<keyword evidence="1" id="KW-1133">Transmembrane helix</keyword>
<keyword evidence="1" id="KW-0472">Membrane</keyword>
<protein>
    <submittedName>
        <fullName evidence="2">Uncharacterized protein</fullName>
    </submittedName>
</protein>
<feature type="transmembrane region" description="Helical" evidence="1">
    <location>
        <begin position="140"/>
        <end position="162"/>
    </location>
</feature>
<sequence length="224" mass="25102">MELTVFLTLTTATFFTALAFVARSTRRTIHFLTLQATALGFVELMYYFVYFMEGMHFQALIEFFAAFAEWFSAAVVNPLIIYWGARKIEDIVGGLIKMDDVQDQHVIGTRSAVILMGALTISHLLLGIHTYYLIPKKLEALPFISIMFSISVLIMVSSGNPLKILVGLNMAENALFPLLAKIPLSLIPFMLVLMVLVNIVGVFVVTEAYREYGTLSVSKWRGMD</sequence>
<name>A0A0M0BR51_9ARCH</name>
<feature type="transmembrane region" description="Helical" evidence="1">
    <location>
        <begin position="29"/>
        <end position="51"/>
    </location>
</feature>
<dbReference type="AlphaFoldDB" id="A0A0M0BR51"/>
<gene>
    <name evidence="2" type="ORF">AC482_02075</name>
</gene>
<evidence type="ECO:0000313" key="3">
    <source>
        <dbReference type="Proteomes" id="UP000037210"/>
    </source>
</evidence>